<gene>
    <name evidence="1" type="ORF">BT96DRAFT_993839</name>
</gene>
<reference evidence="1" key="1">
    <citation type="journal article" date="2019" name="Environ. Microbiol.">
        <title>Fungal ecological strategies reflected in gene transcription - a case study of two litter decomposers.</title>
        <authorList>
            <person name="Barbi F."/>
            <person name="Kohler A."/>
            <person name="Barry K."/>
            <person name="Baskaran P."/>
            <person name="Daum C."/>
            <person name="Fauchery L."/>
            <person name="Ihrmark K."/>
            <person name="Kuo A."/>
            <person name="LaButti K."/>
            <person name="Lipzen A."/>
            <person name="Morin E."/>
            <person name="Grigoriev I.V."/>
            <person name="Henrissat B."/>
            <person name="Lindahl B."/>
            <person name="Martin F."/>
        </authorList>
    </citation>
    <scope>NUCLEOTIDE SEQUENCE</scope>
    <source>
        <strain evidence="1">JB14</strain>
    </source>
</reference>
<accession>A0A6A4HPC1</accession>
<dbReference type="OrthoDB" id="3063862at2759"/>
<organism evidence="1 2">
    <name type="scientific">Gymnopus androsaceus JB14</name>
    <dbReference type="NCBI Taxonomy" id="1447944"/>
    <lineage>
        <taxon>Eukaryota</taxon>
        <taxon>Fungi</taxon>
        <taxon>Dikarya</taxon>
        <taxon>Basidiomycota</taxon>
        <taxon>Agaricomycotina</taxon>
        <taxon>Agaricomycetes</taxon>
        <taxon>Agaricomycetidae</taxon>
        <taxon>Agaricales</taxon>
        <taxon>Marasmiineae</taxon>
        <taxon>Omphalotaceae</taxon>
        <taxon>Gymnopus</taxon>
    </lineage>
</organism>
<protein>
    <submittedName>
        <fullName evidence="1">Uncharacterized protein</fullName>
    </submittedName>
</protein>
<dbReference type="AlphaFoldDB" id="A0A6A4HPC1"/>
<dbReference type="EMBL" id="ML769468">
    <property type="protein sequence ID" value="KAE9399511.1"/>
    <property type="molecule type" value="Genomic_DNA"/>
</dbReference>
<evidence type="ECO:0000313" key="1">
    <source>
        <dbReference type="EMBL" id="KAE9399511.1"/>
    </source>
</evidence>
<name>A0A6A4HPC1_9AGAR</name>
<evidence type="ECO:0000313" key="2">
    <source>
        <dbReference type="Proteomes" id="UP000799118"/>
    </source>
</evidence>
<keyword evidence="2" id="KW-1185">Reference proteome</keyword>
<proteinExistence type="predicted"/>
<dbReference type="Proteomes" id="UP000799118">
    <property type="component" value="Unassembled WGS sequence"/>
</dbReference>
<sequence length="159" mass="17810">MMYRIRLWAAAMVAHTNITISIDCIGGGDMPPGVEVENNNDDDDIGMLAKWRISLLQQAHQPNITVNLARLHDIIPRPPLHAIETNNPLPLPARLPLRDFCTKYNLSDEIFSKLDAVKITGPHTLHFYKEADLMDTVMLTLGELGSVLDAAEQWTWGLD</sequence>